<gene>
    <name evidence="1" type="ORF">ETSY1_41120</name>
</gene>
<comment type="caution">
    <text evidence="1">The sequence shown here is derived from an EMBL/GenBank/DDBJ whole genome shotgun (WGS) entry which is preliminary data.</text>
</comment>
<accession>W4L4L7</accession>
<dbReference type="EMBL" id="AZHW01001329">
    <property type="protein sequence ID" value="ETW93007.1"/>
    <property type="molecule type" value="Genomic_DNA"/>
</dbReference>
<dbReference type="AlphaFoldDB" id="W4L4L7"/>
<protein>
    <recommendedName>
        <fullName evidence="3">HTH cro/C1-type domain-containing protein</fullName>
    </recommendedName>
</protein>
<evidence type="ECO:0000313" key="1">
    <source>
        <dbReference type="EMBL" id="ETW93007.1"/>
    </source>
</evidence>
<reference evidence="1 2" key="1">
    <citation type="journal article" date="2014" name="Nature">
        <title>An environmental bacterial taxon with a large and distinct metabolic repertoire.</title>
        <authorList>
            <person name="Wilson M.C."/>
            <person name="Mori T."/>
            <person name="Ruckert C."/>
            <person name="Uria A.R."/>
            <person name="Helf M.J."/>
            <person name="Takada K."/>
            <person name="Gernert C."/>
            <person name="Steffens U.A."/>
            <person name="Heycke N."/>
            <person name="Schmitt S."/>
            <person name="Rinke C."/>
            <person name="Helfrich E.J."/>
            <person name="Brachmann A.O."/>
            <person name="Gurgui C."/>
            <person name="Wakimoto T."/>
            <person name="Kracht M."/>
            <person name="Crusemann M."/>
            <person name="Hentschel U."/>
            <person name="Abe I."/>
            <person name="Matsunaga S."/>
            <person name="Kalinowski J."/>
            <person name="Takeyama H."/>
            <person name="Piel J."/>
        </authorList>
    </citation>
    <scope>NUCLEOTIDE SEQUENCE [LARGE SCALE GENOMIC DNA]</scope>
    <source>
        <strain evidence="2">TSY1</strain>
    </source>
</reference>
<organism evidence="1 2">
    <name type="scientific">Entotheonella factor</name>
    <dbReference type="NCBI Taxonomy" id="1429438"/>
    <lineage>
        <taxon>Bacteria</taxon>
        <taxon>Pseudomonadati</taxon>
        <taxon>Nitrospinota/Tectimicrobiota group</taxon>
        <taxon>Candidatus Tectimicrobiota</taxon>
        <taxon>Candidatus Entotheonellia</taxon>
        <taxon>Candidatus Entotheonellales</taxon>
        <taxon>Candidatus Entotheonellaceae</taxon>
        <taxon>Candidatus Entotheonella</taxon>
    </lineage>
</organism>
<evidence type="ECO:0008006" key="3">
    <source>
        <dbReference type="Google" id="ProtNLM"/>
    </source>
</evidence>
<keyword evidence="2" id="KW-1185">Reference proteome</keyword>
<proteinExistence type="predicted"/>
<dbReference type="Proteomes" id="UP000019141">
    <property type="component" value="Unassembled WGS sequence"/>
</dbReference>
<dbReference type="HOGENOM" id="CLU_2732508_0_0_7"/>
<name>W4L4L7_ENTF1</name>
<evidence type="ECO:0000313" key="2">
    <source>
        <dbReference type="Proteomes" id="UP000019141"/>
    </source>
</evidence>
<sequence>MAEGMAEGRWVLQWAHQHGYSVEWIAEEIGYSHRVLAMALNRNRITPNMAEALYRRFGIRVRPTTFPCDYDDHEWDDC</sequence>